<evidence type="ECO:0000256" key="16">
    <source>
        <dbReference type="ARBA" id="ARBA00023136"/>
    </source>
</evidence>
<dbReference type="Gene3D" id="2.60.40.420">
    <property type="entry name" value="Cupredoxins - blue copper proteins"/>
    <property type="match status" value="1"/>
</dbReference>
<keyword evidence="8 18" id="KW-0479">Metal-binding</keyword>
<evidence type="ECO:0000256" key="8">
    <source>
        <dbReference type="ARBA" id="ARBA00022723"/>
    </source>
</evidence>
<keyword evidence="12 18" id="KW-0249">Electron transport</keyword>
<organism evidence="22">
    <name type="scientific">Tetrastichus howardi</name>
    <dbReference type="NCBI Taxonomy" id="2848231"/>
    <lineage>
        <taxon>Eukaryota</taxon>
        <taxon>Metazoa</taxon>
        <taxon>Ecdysozoa</taxon>
        <taxon>Arthropoda</taxon>
        <taxon>Hexapoda</taxon>
        <taxon>Insecta</taxon>
        <taxon>Pterygota</taxon>
        <taxon>Neoptera</taxon>
        <taxon>Endopterygota</taxon>
        <taxon>Hymenoptera</taxon>
        <taxon>Apocrita</taxon>
        <taxon>Proctotrupomorpha</taxon>
        <taxon>Chalcidoidea</taxon>
        <taxon>Eulophidae</taxon>
        <taxon>Tetrastichinae</taxon>
        <taxon>Tetrastichus</taxon>
    </lineage>
</organism>
<accession>A0A8F5GCR2</accession>
<evidence type="ECO:0000259" key="21">
    <source>
        <dbReference type="PROSITE" id="PS50999"/>
    </source>
</evidence>
<keyword evidence="16 18" id="KW-0472">Membrane</keyword>
<comment type="catalytic activity">
    <reaction evidence="17">
        <text>4 Fe(II)-[cytochrome c] + O2 + 8 H(+)(in) = 4 Fe(III)-[cytochrome c] + 2 H2O + 4 H(+)(out)</text>
        <dbReference type="Rhea" id="RHEA:11436"/>
        <dbReference type="Rhea" id="RHEA-COMP:10350"/>
        <dbReference type="Rhea" id="RHEA-COMP:14399"/>
        <dbReference type="ChEBI" id="CHEBI:15377"/>
        <dbReference type="ChEBI" id="CHEBI:15378"/>
        <dbReference type="ChEBI" id="CHEBI:15379"/>
        <dbReference type="ChEBI" id="CHEBI:29033"/>
        <dbReference type="ChEBI" id="CHEBI:29034"/>
        <dbReference type="EC" id="7.1.1.9"/>
    </reaction>
    <physiologicalReaction direction="left-to-right" evidence="17">
        <dbReference type="Rhea" id="RHEA:11437"/>
    </physiologicalReaction>
</comment>
<dbReference type="PROSITE" id="PS50857">
    <property type="entry name" value="COX2_CUA"/>
    <property type="match status" value="1"/>
</dbReference>
<keyword evidence="6 18" id="KW-0679">Respiratory chain</keyword>
<feature type="domain" description="Cytochrome oxidase subunit II transmembrane region profile" evidence="21">
    <location>
        <begin position="1"/>
        <end position="91"/>
    </location>
</feature>
<dbReference type="PRINTS" id="PR01166">
    <property type="entry name" value="CYCOXIDASEII"/>
</dbReference>
<evidence type="ECO:0000256" key="1">
    <source>
        <dbReference type="ARBA" id="ARBA00004448"/>
    </source>
</evidence>
<dbReference type="InterPro" id="IPR036257">
    <property type="entry name" value="Cyt_c_oxidase_su2_TM_sf"/>
</dbReference>
<evidence type="ECO:0000256" key="7">
    <source>
        <dbReference type="ARBA" id="ARBA00022692"/>
    </source>
</evidence>
<dbReference type="EMBL" id="MZ334468">
    <property type="protein sequence ID" value="QXM14786.1"/>
    <property type="molecule type" value="Genomic_DNA"/>
</dbReference>
<evidence type="ECO:0000256" key="12">
    <source>
        <dbReference type="ARBA" id="ARBA00022982"/>
    </source>
</evidence>
<name>A0A8F5GCR2_9HYME</name>
<dbReference type="CTD" id="4513"/>
<dbReference type="GO" id="GO:0016491">
    <property type="term" value="F:oxidoreductase activity"/>
    <property type="evidence" value="ECO:0007669"/>
    <property type="project" value="InterPro"/>
</dbReference>
<geneLocation type="mitochondrion" evidence="22"/>
<evidence type="ECO:0000256" key="19">
    <source>
        <dbReference type="SAM" id="Phobius"/>
    </source>
</evidence>
<comment type="subcellular location">
    <subcellularLocation>
        <location evidence="1 18">Mitochondrion inner membrane</location>
        <topology evidence="1 18">Multi-pass membrane protein</topology>
    </subcellularLocation>
</comment>
<dbReference type="SUPFAM" id="SSF49503">
    <property type="entry name" value="Cupredoxins"/>
    <property type="match status" value="1"/>
</dbReference>
<protein>
    <recommendedName>
        <fullName evidence="4 18">Cytochrome c oxidase subunit 2</fullName>
    </recommendedName>
</protein>
<evidence type="ECO:0000256" key="15">
    <source>
        <dbReference type="ARBA" id="ARBA00023128"/>
    </source>
</evidence>
<dbReference type="InterPro" id="IPR014222">
    <property type="entry name" value="Cyt_c_oxidase_su2"/>
</dbReference>
<dbReference type="PANTHER" id="PTHR22888:SF9">
    <property type="entry name" value="CYTOCHROME C OXIDASE SUBUNIT 2"/>
    <property type="match status" value="1"/>
</dbReference>
<comment type="cofactor">
    <cofactor evidence="18">
        <name>Cu cation</name>
        <dbReference type="ChEBI" id="CHEBI:23378"/>
    </cofactor>
    <text evidence="18">Binds a copper A center.</text>
</comment>
<evidence type="ECO:0000256" key="4">
    <source>
        <dbReference type="ARBA" id="ARBA00015946"/>
    </source>
</evidence>
<dbReference type="PROSITE" id="PS00078">
    <property type="entry name" value="COX2"/>
    <property type="match status" value="1"/>
</dbReference>
<feature type="transmembrane region" description="Helical" evidence="19">
    <location>
        <begin position="63"/>
        <end position="85"/>
    </location>
</feature>
<evidence type="ECO:0000256" key="11">
    <source>
        <dbReference type="ARBA" id="ARBA00022967"/>
    </source>
</evidence>
<dbReference type="AlphaFoldDB" id="A0A8F5GCR2"/>
<dbReference type="InterPro" id="IPR002429">
    <property type="entry name" value="CcO_II-like_C"/>
</dbReference>
<dbReference type="Pfam" id="PF02790">
    <property type="entry name" value="COX2_TM"/>
    <property type="match status" value="1"/>
</dbReference>
<sequence length="226" mass="26617">MSIWNQLSLQDSNSSIMENMIMFYDHAMLVVMMIIMLIMYMFIFMLMNKLINRNMFEGQMIEIIWTLIPMVFLIFIAIPSLKILYLSDEIINPEFSIKSIGHQWYWSYEYNDYNNINFDSFMINDNENKNLFRLLDVDNRMILPMNSQIRMLINSSDVIHSFALPSIGIKVDAVPGRINQININLTRPGVFYGQCSEICGVNHSFMPIVVESVPMKIFMNWLKLYN</sequence>
<dbReference type="Pfam" id="PF00116">
    <property type="entry name" value="COX2"/>
    <property type="match status" value="1"/>
</dbReference>
<dbReference type="InterPro" id="IPR008972">
    <property type="entry name" value="Cupredoxin"/>
</dbReference>
<reference evidence="22" key="1">
    <citation type="submission" date="2021-06" db="EMBL/GenBank/DDBJ databases">
        <title>Characterization of the mitochondrial genome of Tetrastichus howardi (Olliff 1893) (Hymenoptera: Eulophidae).</title>
        <authorList>
            <person name="Tang X."/>
        </authorList>
    </citation>
    <scope>NUCLEOTIDE SEQUENCE</scope>
</reference>
<dbReference type="CDD" id="cd13912">
    <property type="entry name" value="CcO_II_C"/>
    <property type="match status" value="1"/>
</dbReference>
<dbReference type="GO" id="GO:0005507">
    <property type="term" value="F:copper ion binding"/>
    <property type="evidence" value="ECO:0007669"/>
    <property type="project" value="InterPro"/>
</dbReference>
<dbReference type="InterPro" id="IPR034210">
    <property type="entry name" value="CcO_II_C"/>
</dbReference>
<comment type="subunit">
    <text evidence="3">Component of the cytochrome c oxidase (complex IV, CIV), a multisubunit enzyme composed of a catalytic core of 3 subunits and several supernumerary subunits. The complex exists as a monomer or a dimer and forms supercomplexes (SCs) in the inner mitochondrial membrane with ubiquinol-cytochrome c oxidoreductase (cytochrome b-c1 complex, complex III, CIII).</text>
</comment>
<dbReference type="InterPro" id="IPR011759">
    <property type="entry name" value="Cyt_c_oxidase_su2_TM_dom"/>
</dbReference>
<evidence type="ECO:0000256" key="2">
    <source>
        <dbReference type="ARBA" id="ARBA00007866"/>
    </source>
</evidence>
<evidence type="ECO:0000256" key="13">
    <source>
        <dbReference type="ARBA" id="ARBA00022989"/>
    </source>
</evidence>
<dbReference type="PANTHER" id="PTHR22888">
    <property type="entry name" value="CYTOCHROME C OXIDASE, SUBUNIT II"/>
    <property type="match status" value="1"/>
</dbReference>
<proteinExistence type="inferred from homology"/>
<comment type="function">
    <text evidence="18">Component of the cytochrome c oxidase, the last enzyme in the mitochondrial electron transport chain which drives oxidative phosphorylation. The respiratory chain contains 3 multisubunit complexes succinate dehydrogenase (complex II, CII), ubiquinol-cytochrome c oxidoreductase (cytochrome b-c1 complex, complex III, CIII) and cytochrome c oxidase (complex IV, CIV), that cooperate to transfer electrons derived from NADH and succinate to molecular oxygen, creating an electrochemical gradient over the inner membrane that drives transmembrane transport and the ATP synthase. Cytochrome c oxidase is the component of the respiratory chain that catalyzes the reduction of oxygen to water. Electrons originating from reduced cytochrome c in the intermembrane space (IMS) are transferred via the dinuclear copper A center (CU(A)) of subunit 2 and heme A of subunit 1 to the active site in subunit 1, a binuclear center (BNC) formed by heme A3 and copper B (CU(B)). The BNC reduces molecular oxygen to 2 water molecules using 4 electrons from cytochrome c in the IMS and 4 protons from the mitochondrial matrix.</text>
</comment>
<comment type="similarity">
    <text evidence="2 18">Belongs to the cytochrome c oxidase subunit 2 family.</text>
</comment>
<dbReference type="NCBIfam" id="TIGR02866">
    <property type="entry name" value="CoxB"/>
    <property type="match status" value="1"/>
</dbReference>
<evidence type="ECO:0000256" key="10">
    <source>
        <dbReference type="ARBA" id="ARBA00022842"/>
    </source>
</evidence>
<dbReference type="PROSITE" id="PS50999">
    <property type="entry name" value="COX2_TM"/>
    <property type="match status" value="1"/>
</dbReference>
<evidence type="ECO:0000256" key="17">
    <source>
        <dbReference type="ARBA" id="ARBA00049512"/>
    </source>
</evidence>
<dbReference type="GO" id="GO:0005743">
    <property type="term" value="C:mitochondrial inner membrane"/>
    <property type="evidence" value="ECO:0007669"/>
    <property type="project" value="UniProtKB-SubCell"/>
</dbReference>
<dbReference type="GeneID" id="81478859"/>
<dbReference type="InterPro" id="IPR045187">
    <property type="entry name" value="CcO_II"/>
</dbReference>
<evidence type="ECO:0000259" key="20">
    <source>
        <dbReference type="PROSITE" id="PS50857"/>
    </source>
</evidence>
<evidence type="ECO:0000256" key="18">
    <source>
        <dbReference type="RuleBase" id="RU000457"/>
    </source>
</evidence>
<evidence type="ECO:0000256" key="9">
    <source>
        <dbReference type="ARBA" id="ARBA00022792"/>
    </source>
</evidence>
<keyword evidence="11" id="KW-1278">Translocase</keyword>
<keyword evidence="14 18" id="KW-0186">Copper</keyword>
<evidence type="ECO:0000256" key="14">
    <source>
        <dbReference type="ARBA" id="ARBA00023008"/>
    </source>
</evidence>
<dbReference type="InterPro" id="IPR001505">
    <property type="entry name" value="Copper_CuA"/>
</dbReference>
<keyword evidence="13 19" id="KW-1133">Transmembrane helix</keyword>
<dbReference type="SUPFAM" id="SSF81464">
    <property type="entry name" value="Cytochrome c oxidase subunit II-like, transmembrane region"/>
    <property type="match status" value="1"/>
</dbReference>
<dbReference type="Gene3D" id="1.10.287.90">
    <property type="match status" value="1"/>
</dbReference>
<evidence type="ECO:0000256" key="5">
    <source>
        <dbReference type="ARBA" id="ARBA00022448"/>
    </source>
</evidence>
<keyword evidence="7 18" id="KW-0812">Transmembrane</keyword>
<keyword evidence="10" id="KW-0460">Magnesium</keyword>
<feature type="transmembrane region" description="Helical" evidence="19">
    <location>
        <begin position="27"/>
        <end position="51"/>
    </location>
</feature>
<keyword evidence="15 18" id="KW-0496">Mitochondrion</keyword>
<reference evidence="22" key="2">
    <citation type="submission" date="2021-06" db="EMBL/GenBank/DDBJ databases">
        <title>The mitochondrial genome of Tetrastichus howardi (Olliff 1893).</title>
        <authorList>
            <person name="Tang X."/>
        </authorList>
    </citation>
    <scope>NUCLEOTIDE SEQUENCE</scope>
</reference>
<dbReference type="GO" id="GO:0004129">
    <property type="term" value="F:cytochrome-c oxidase activity"/>
    <property type="evidence" value="ECO:0007669"/>
    <property type="project" value="UniProtKB-EC"/>
</dbReference>
<keyword evidence="5 18" id="KW-0813">Transport</keyword>
<evidence type="ECO:0000256" key="3">
    <source>
        <dbReference type="ARBA" id="ARBA00011164"/>
    </source>
</evidence>
<feature type="domain" description="Cytochrome oxidase subunit II copper A binding" evidence="20">
    <location>
        <begin position="92"/>
        <end position="224"/>
    </location>
</feature>
<evidence type="ECO:0000313" key="22">
    <source>
        <dbReference type="EMBL" id="QXM14786.1"/>
    </source>
</evidence>
<evidence type="ECO:0000256" key="6">
    <source>
        <dbReference type="ARBA" id="ARBA00022660"/>
    </source>
</evidence>
<keyword evidence="9 18" id="KW-0999">Mitochondrion inner membrane</keyword>
<dbReference type="RefSeq" id="YP_010845352.1">
    <property type="nucleotide sequence ID" value="NC_079567.1"/>
</dbReference>
<gene>
    <name evidence="22" type="primary">COX2</name>
</gene>
<dbReference type="GO" id="GO:0042773">
    <property type="term" value="P:ATP synthesis coupled electron transport"/>
    <property type="evidence" value="ECO:0007669"/>
    <property type="project" value="TreeGrafter"/>
</dbReference>
<dbReference type="FunFam" id="2.60.40.420:FF:000001">
    <property type="entry name" value="Cytochrome c oxidase subunit 2"/>
    <property type="match status" value="1"/>
</dbReference>